<dbReference type="GO" id="GO:0005634">
    <property type="term" value="C:nucleus"/>
    <property type="evidence" value="ECO:0007669"/>
    <property type="project" value="UniProtKB-SubCell"/>
</dbReference>
<dbReference type="AlphaFoldDB" id="A0A9C6XQZ2"/>
<protein>
    <submittedName>
        <fullName evidence="10">Nuclease HARBI1</fullName>
    </submittedName>
</protein>
<dbReference type="RefSeq" id="XP_052128111.1">
    <property type="nucleotide sequence ID" value="XM_052272151.1"/>
</dbReference>
<dbReference type="KEGG" id="foc:127750449"/>
<evidence type="ECO:0000256" key="2">
    <source>
        <dbReference type="ARBA" id="ARBA00004123"/>
    </source>
</evidence>
<dbReference type="GO" id="GO:0016787">
    <property type="term" value="F:hydrolase activity"/>
    <property type="evidence" value="ECO:0007669"/>
    <property type="project" value="UniProtKB-KW"/>
</dbReference>
<dbReference type="InterPro" id="IPR045249">
    <property type="entry name" value="HARBI1-like"/>
</dbReference>
<dbReference type="GeneID" id="127750449"/>
<dbReference type="GO" id="GO:0004518">
    <property type="term" value="F:nuclease activity"/>
    <property type="evidence" value="ECO:0007669"/>
    <property type="project" value="UniProtKB-KW"/>
</dbReference>
<reference evidence="10" key="1">
    <citation type="submission" date="2025-08" db="UniProtKB">
        <authorList>
            <consortium name="RefSeq"/>
        </authorList>
    </citation>
    <scope>IDENTIFICATION</scope>
    <source>
        <tissue evidence="10">Whole organism</tissue>
    </source>
</reference>
<gene>
    <name evidence="10" type="primary">LOC127750449</name>
</gene>
<evidence type="ECO:0000313" key="10">
    <source>
        <dbReference type="RefSeq" id="XP_052128111.1"/>
    </source>
</evidence>
<evidence type="ECO:0000259" key="8">
    <source>
        <dbReference type="Pfam" id="PF13359"/>
    </source>
</evidence>
<comment type="similarity">
    <text evidence="3">Belongs to the HARBI1 family.</text>
</comment>
<dbReference type="GO" id="GO:0046872">
    <property type="term" value="F:metal ion binding"/>
    <property type="evidence" value="ECO:0007669"/>
    <property type="project" value="UniProtKB-KW"/>
</dbReference>
<organism evidence="9 10">
    <name type="scientific">Frankliniella occidentalis</name>
    <name type="common">Western flower thrips</name>
    <name type="synonym">Euthrips occidentalis</name>
    <dbReference type="NCBI Taxonomy" id="133901"/>
    <lineage>
        <taxon>Eukaryota</taxon>
        <taxon>Metazoa</taxon>
        <taxon>Ecdysozoa</taxon>
        <taxon>Arthropoda</taxon>
        <taxon>Hexapoda</taxon>
        <taxon>Insecta</taxon>
        <taxon>Pterygota</taxon>
        <taxon>Neoptera</taxon>
        <taxon>Paraneoptera</taxon>
        <taxon>Thysanoptera</taxon>
        <taxon>Terebrantia</taxon>
        <taxon>Thripoidea</taxon>
        <taxon>Thripidae</taxon>
        <taxon>Frankliniella</taxon>
    </lineage>
</organism>
<comment type="cofactor">
    <cofactor evidence="1">
        <name>a divalent metal cation</name>
        <dbReference type="ChEBI" id="CHEBI:60240"/>
    </cofactor>
</comment>
<feature type="domain" description="DDE Tnp4" evidence="8">
    <location>
        <begin position="32"/>
        <end position="160"/>
    </location>
</feature>
<name>A0A9C6XQZ2_FRAOC</name>
<evidence type="ECO:0000256" key="3">
    <source>
        <dbReference type="ARBA" id="ARBA00006958"/>
    </source>
</evidence>
<evidence type="ECO:0000256" key="6">
    <source>
        <dbReference type="ARBA" id="ARBA00022801"/>
    </source>
</evidence>
<dbReference type="Proteomes" id="UP000504606">
    <property type="component" value="Unplaced"/>
</dbReference>
<evidence type="ECO:0000256" key="5">
    <source>
        <dbReference type="ARBA" id="ARBA00022723"/>
    </source>
</evidence>
<evidence type="ECO:0000313" key="9">
    <source>
        <dbReference type="Proteomes" id="UP000504606"/>
    </source>
</evidence>
<evidence type="ECO:0000256" key="1">
    <source>
        <dbReference type="ARBA" id="ARBA00001968"/>
    </source>
</evidence>
<keyword evidence="9" id="KW-1185">Reference proteome</keyword>
<proteinExistence type="inferred from homology"/>
<keyword evidence="6" id="KW-0378">Hydrolase</keyword>
<dbReference type="PANTHER" id="PTHR22930">
    <property type="match status" value="1"/>
</dbReference>
<accession>A0A9C6XQZ2</accession>
<sequence length="204" mass="23144">MFHLSNKLSSQLQIDDNGGDVPVVSFSNSDYMSCLQICDAALNIINVDARWRGSVTDNLIWQASPARQVVEQAYWNDRCWLLGDNGYFTAPWLHVPVINAPPGTPEFIYTQVHCRARNVVERCIGVLKSRWRLLCSDRCINYKDAAYAGQMINACCVLHNFCNENRVDPPAPLIENNVDHGAEVEPPPEMPFDVYRLGQQEQQF</sequence>
<comment type="subcellular location">
    <subcellularLocation>
        <location evidence="2">Nucleus</location>
    </subcellularLocation>
</comment>
<evidence type="ECO:0000256" key="4">
    <source>
        <dbReference type="ARBA" id="ARBA00022722"/>
    </source>
</evidence>
<dbReference type="PANTHER" id="PTHR22930:SF289">
    <property type="entry name" value="DDE TNP4 DOMAIN-CONTAINING PROTEIN-RELATED"/>
    <property type="match status" value="1"/>
</dbReference>
<dbReference type="OrthoDB" id="6509413at2759"/>
<dbReference type="Pfam" id="PF13359">
    <property type="entry name" value="DDE_Tnp_4"/>
    <property type="match status" value="1"/>
</dbReference>
<evidence type="ECO:0000256" key="7">
    <source>
        <dbReference type="ARBA" id="ARBA00023242"/>
    </source>
</evidence>
<dbReference type="InterPro" id="IPR027806">
    <property type="entry name" value="HARBI1_dom"/>
</dbReference>
<keyword evidence="7" id="KW-0539">Nucleus</keyword>
<keyword evidence="5" id="KW-0479">Metal-binding</keyword>
<keyword evidence="4" id="KW-0540">Nuclease</keyword>